<accession>A0ABX1QS70</accession>
<dbReference type="RefSeq" id="WP_169523282.1">
    <property type="nucleotide sequence ID" value="NZ_JAAMPT010000202.1"/>
</dbReference>
<sequence length="73" mass="8813">MQKILAFLNKHSIIINSICIAFWIYIIYENYQVAKAENSMDERKSYFIVPMLFILLSVFNMYMAQKRKNRQNN</sequence>
<evidence type="ECO:0000256" key="1">
    <source>
        <dbReference type="SAM" id="Phobius"/>
    </source>
</evidence>
<organism evidence="2 3">
    <name type="scientific">Flavobacterium solisilvae</name>
    <dbReference type="NCBI Taxonomy" id="1852019"/>
    <lineage>
        <taxon>Bacteria</taxon>
        <taxon>Pseudomonadati</taxon>
        <taxon>Bacteroidota</taxon>
        <taxon>Flavobacteriia</taxon>
        <taxon>Flavobacteriales</taxon>
        <taxon>Flavobacteriaceae</taxon>
        <taxon>Flavobacterium</taxon>
    </lineage>
</organism>
<evidence type="ECO:0000313" key="2">
    <source>
        <dbReference type="EMBL" id="NMH24701.1"/>
    </source>
</evidence>
<gene>
    <name evidence="2" type="ORF">G6042_05395</name>
</gene>
<dbReference type="Proteomes" id="UP000767947">
    <property type="component" value="Unassembled WGS sequence"/>
</dbReference>
<comment type="caution">
    <text evidence="2">The sequence shown here is derived from an EMBL/GenBank/DDBJ whole genome shotgun (WGS) entry which is preliminary data.</text>
</comment>
<dbReference type="EMBL" id="JAAMPT010000202">
    <property type="protein sequence ID" value="NMH24701.1"/>
    <property type="molecule type" value="Genomic_DNA"/>
</dbReference>
<protein>
    <submittedName>
        <fullName evidence="2">Uncharacterized protein</fullName>
    </submittedName>
</protein>
<evidence type="ECO:0000313" key="3">
    <source>
        <dbReference type="Proteomes" id="UP000767947"/>
    </source>
</evidence>
<keyword evidence="1" id="KW-1133">Transmembrane helix</keyword>
<feature type="transmembrane region" description="Helical" evidence="1">
    <location>
        <begin position="7"/>
        <end position="26"/>
    </location>
</feature>
<keyword evidence="1" id="KW-0472">Membrane</keyword>
<reference evidence="2 3" key="1">
    <citation type="submission" date="2020-02" db="EMBL/GenBank/DDBJ databases">
        <title>Flavobacterium sp. genome.</title>
        <authorList>
            <person name="Jung H.S."/>
            <person name="Baek J.H."/>
            <person name="Jeon C.O."/>
        </authorList>
    </citation>
    <scope>NUCLEOTIDE SEQUENCE [LARGE SCALE GENOMIC DNA]</scope>
    <source>
        <strain evidence="2 3">SE-s27</strain>
    </source>
</reference>
<keyword evidence="1" id="KW-0812">Transmembrane</keyword>
<keyword evidence="3" id="KW-1185">Reference proteome</keyword>
<feature type="transmembrane region" description="Helical" evidence="1">
    <location>
        <begin position="46"/>
        <end position="64"/>
    </location>
</feature>
<name>A0ABX1QS70_9FLAO</name>
<proteinExistence type="predicted"/>